<dbReference type="Proteomes" id="UP000274909">
    <property type="component" value="Unassembled WGS sequence"/>
</dbReference>
<comment type="caution">
    <text evidence="1">The sequence shown here is derived from an EMBL/GenBank/DDBJ whole genome shotgun (WGS) entry which is preliminary data.</text>
</comment>
<keyword evidence="2" id="KW-1185">Reference proteome</keyword>
<dbReference type="AlphaFoldDB" id="A0A3S0Y150"/>
<reference evidence="1 2" key="1">
    <citation type="submission" date="2018-12" db="EMBL/GenBank/DDBJ databases">
        <authorList>
            <person name="Li F."/>
        </authorList>
    </citation>
    <scope>NUCLEOTIDE SEQUENCE [LARGE SCALE GENOMIC DNA]</scope>
    <source>
        <strain evidence="1 2">EGI 6500705</strain>
    </source>
</reference>
<evidence type="ECO:0000313" key="1">
    <source>
        <dbReference type="EMBL" id="RUR01820.1"/>
    </source>
</evidence>
<name>A0A3S0Y150_9MICO</name>
<dbReference type="EMBL" id="RZGZ01000002">
    <property type="protein sequence ID" value="RUR01820.1"/>
    <property type="molecule type" value="Genomic_DNA"/>
</dbReference>
<organism evidence="1 2">
    <name type="scientific">Labedella endophytica</name>
    <dbReference type="NCBI Taxonomy" id="1523160"/>
    <lineage>
        <taxon>Bacteria</taxon>
        <taxon>Bacillati</taxon>
        <taxon>Actinomycetota</taxon>
        <taxon>Actinomycetes</taxon>
        <taxon>Micrococcales</taxon>
        <taxon>Microbacteriaceae</taxon>
        <taxon>Labedella</taxon>
    </lineage>
</organism>
<proteinExistence type="predicted"/>
<accession>A0A3S0Y150</accession>
<dbReference type="RefSeq" id="WP_127049736.1">
    <property type="nucleotide sequence ID" value="NZ_RZGZ01000002.1"/>
</dbReference>
<sequence>MSDIASITRNQRRLIDTDRFVQSWSVGGEIIKSLAPVFDVTTTIKPILDINSIVGTQFQTFANINAVIDPVGNLAKSLSGVHPIVPPALTWSMAPPFDTHMTDVFTLRGAEILKTVNAIPKFPRVATMLGADTIANVGRLTSIARGFDQLTGGPLDTLGRARTTIDSSSTFRAAVTEAARAASQPGTFGIPSDAAIRERLAEVRDVVDADPDLTDRIEDQTPEMVAFFRQTSGLGYHDLHDLAALYDDTRSTLAHGSPGEYLLALFATVGFILADHMLPDNVMTAIFLGAEVFLGVGLWQYRRGPAE</sequence>
<evidence type="ECO:0000313" key="2">
    <source>
        <dbReference type="Proteomes" id="UP000274909"/>
    </source>
</evidence>
<gene>
    <name evidence="1" type="ORF">ELQ94_10235</name>
</gene>
<protein>
    <submittedName>
        <fullName evidence="1">Uncharacterized protein</fullName>
    </submittedName>
</protein>